<evidence type="ECO:0000256" key="6">
    <source>
        <dbReference type="ARBA" id="ARBA00022958"/>
    </source>
</evidence>
<keyword evidence="9 12" id="KW-0472">Membrane</keyword>
<keyword evidence="2" id="KW-0813">Transport</keyword>
<dbReference type="SUPFAM" id="SSF81324">
    <property type="entry name" value="Voltage-gated potassium channels"/>
    <property type="match status" value="1"/>
</dbReference>
<feature type="compositionally biased region" description="Basic and acidic residues" evidence="11">
    <location>
        <begin position="61"/>
        <end position="70"/>
    </location>
</feature>
<dbReference type="RefSeq" id="XP_011129089.1">
    <property type="nucleotide sequence ID" value="XM_011130787.1"/>
</dbReference>
<evidence type="ECO:0000256" key="4">
    <source>
        <dbReference type="ARBA" id="ARBA00022692"/>
    </source>
</evidence>
<evidence type="ECO:0000256" key="10">
    <source>
        <dbReference type="ARBA" id="ARBA00023303"/>
    </source>
</evidence>
<feature type="non-terminal residue" evidence="14">
    <location>
        <position position="1111"/>
    </location>
</feature>
<feature type="region of interest" description="Disordered" evidence="11">
    <location>
        <begin position="1051"/>
        <end position="1075"/>
    </location>
</feature>
<dbReference type="InterPro" id="IPR013099">
    <property type="entry name" value="K_chnl_dom"/>
</dbReference>
<keyword evidence="10" id="KW-0407">Ion channel</keyword>
<evidence type="ECO:0000256" key="2">
    <source>
        <dbReference type="ARBA" id="ARBA00022448"/>
    </source>
</evidence>
<evidence type="ECO:0000256" key="7">
    <source>
        <dbReference type="ARBA" id="ARBA00022989"/>
    </source>
</evidence>
<comment type="caution">
    <text evidence="14">The sequence shown here is derived from an EMBL/GenBank/DDBJ whole genome shotgun (WGS) entry which is preliminary data.</text>
</comment>
<reference evidence="14" key="1">
    <citation type="submission" date="2013-12" db="EMBL/GenBank/DDBJ databases">
        <authorList>
            <person name="Omoto C.K."/>
            <person name="Sibley D."/>
            <person name="Venepally P."/>
            <person name="Hadjithomas M."/>
            <person name="Karamycheva S."/>
            <person name="Brunk B."/>
            <person name="Roos D."/>
            <person name="Caler E."/>
            <person name="Lorenzi H."/>
        </authorList>
    </citation>
    <scope>NUCLEOTIDE SEQUENCE</scope>
</reference>
<feature type="compositionally biased region" description="Polar residues" evidence="11">
    <location>
        <begin position="1061"/>
        <end position="1075"/>
    </location>
</feature>
<comment type="subcellular location">
    <subcellularLocation>
        <location evidence="1">Membrane</location>
        <topology evidence="1">Multi-pass membrane protein</topology>
    </subcellularLocation>
</comment>
<keyword evidence="3" id="KW-0633">Potassium transport</keyword>
<feature type="region of interest" description="Disordered" evidence="11">
    <location>
        <begin position="202"/>
        <end position="259"/>
    </location>
</feature>
<dbReference type="Pfam" id="PF07885">
    <property type="entry name" value="Ion_trans_2"/>
    <property type="match status" value="1"/>
</dbReference>
<proteinExistence type="predicted"/>
<dbReference type="EMBL" id="AFNH02000207">
    <property type="protein sequence ID" value="EZG79272.1"/>
    <property type="molecule type" value="Genomic_DNA"/>
</dbReference>
<evidence type="ECO:0000256" key="9">
    <source>
        <dbReference type="ARBA" id="ARBA00023136"/>
    </source>
</evidence>
<evidence type="ECO:0000313" key="15">
    <source>
        <dbReference type="Proteomes" id="UP000019763"/>
    </source>
</evidence>
<evidence type="ECO:0000313" key="14">
    <source>
        <dbReference type="EMBL" id="EZG79272.1"/>
    </source>
</evidence>
<feature type="region of interest" description="Disordered" evidence="11">
    <location>
        <begin position="1091"/>
        <end position="1111"/>
    </location>
</feature>
<accession>A0A023BB66</accession>
<evidence type="ECO:0000256" key="1">
    <source>
        <dbReference type="ARBA" id="ARBA00004141"/>
    </source>
</evidence>
<feature type="transmembrane region" description="Helical" evidence="12">
    <location>
        <begin position="566"/>
        <end position="582"/>
    </location>
</feature>
<dbReference type="VEuPathDB" id="CryptoDB:GNI_027750"/>
<keyword evidence="4 12" id="KW-0812">Transmembrane</keyword>
<feature type="transmembrane region" description="Helical" evidence="12">
    <location>
        <begin position="112"/>
        <end position="131"/>
    </location>
</feature>
<evidence type="ECO:0000256" key="5">
    <source>
        <dbReference type="ARBA" id="ARBA00022826"/>
    </source>
</evidence>
<feature type="domain" description="Potassium channel" evidence="13">
    <location>
        <begin position="541"/>
        <end position="614"/>
    </location>
</feature>
<feature type="transmembrane region" description="Helical" evidence="12">
    <location>
        <begin position="398"/>
        <end position="421"/>
    </location>
</feature>
<dbReference type="GO" id="GO:0016020">
    <property type="term" value="C:membrane"/>
    <property type="evidence" value="ECO:0007669"/>
    <property type="project" value="UniProtKB-SubCell"/>
</dbReference>
<dbReference type="PANTHER" id="PTHR10027:SF10">
    <property type="entry name" value="SLOWPOKE 2, ISOFORM D"/>
    <property type="match status" value="1"/>
</dbReference>
<evidence type="ECO:0000256" key="8">
    <source>
        <dbReference type="ARBA" id="ARBA00023065"/>
    </source>
</evidence>
<evidence type="ECO:0000256" key="12">
    <source>
        <dbReference type="SAM" id="Phobius"/>
    </source>
</evidence>
<feature type="compositionally biased region" description="Gly residues" evidence="11">
    <location>
        <begin position="239"/>
        <end position="248"/>
    </location>
</feature>
<dbReference type="GO" id="GO:0005267">
    <property type="term" value="F:potassium channel activity"/>
    <property type="evidence" value="ECO:0007669"/>
    <property type="project" value="UniProtKB-KW"/>
</dbReference>
<keyword evidence="15" id="KW-1185">Reference proteome</keyword>
<sequence>METGGVRWSYWKREQEVAEFQDKIAHLDEEIAKEPTKKLTQRFQWLPDTGRAPRLRYKDSGSELAHRGSEVENASDEDETGEYGTDESGRRGNWFRRCVFRCSECGLRTRRVLWPVVRWVSVCTYVGALLWSCDAAFDRDFDLLDVALRGIPGYLAMALVFYILFGGRHKAARQVNRIVKQLSCGLFVKACGGAREPAIQITAPNNSGPADSGDPASSGACDPGRGPASGPGGEHRGGRGGIFPGGTGSFVEPRSGAGAGRGMNISQFLPAPEERLGKGVSVADLGTIRQQRPAMTSPYSGGYLSNRGSMAPVHGSQPTMFDNRHMYGGRRASRRLRDATEGVKMLGETDWQNLIEGGEPNSKGLDETTRSIRLYRTQYHTFRELLKKRLRVIANQPGAVVGTVVRNIIFCIIVFFTLAGARRTVRHTDWDYTGVSRELRIWDAALQWTLVADHVICFLAASNRLSFILRFKSLVDLLTLPLLYKVVNLAWPNNSPERLLFSVLRLFRLFRLESLLAYCLPSVETVSLILGGLATDTGVILTAFAAILFLLEAPRYDVNFTNIGDYLYYAVVTMTTVGYGDYSPITREGRWVTMGAILTAFIVLPYQVQRLLTALHIPPSIVGRQPSSTSDYILVFGKVRPRQLGVLLHEVVSCLPSAIKSVWVITPFPAVTFKGLVALFLQEYGVRVGVTHKFPTMEEMQNFTGAARAVFVLGDPTGGGEDNQTGSYTKLLSEDQSTFLRAAKIQPWCWPRVPVSVQLVHGMYAGLAAEMGAYHTVSLEILKLRCIARSLAGCPGFMPLVFNWFQTPSEKGRVMTLFNQLLRRKRHLESLVRRTYDPRNHKVEDEPELAGHGIVTTKSTTPIPPTPASVNVTVAANTPEVPAIAIPRPKKFTLRGSAKIPLHAMEELLNQTRSYPLPLSNLQDELNFFHFFVGLTYHVYRFNIPGCMRGLDYSLLTRVLYRRYRVLLIGLVTFGKKIFLNPVGHVIGSGQTALSGIMLAPSLDIVEEIETLSSFPVNVNSITQERQFLSQSLRTPPDLIASARSFYEDVRLSRDEPPPENSASGWSHKTTGLENPQRSFRAISGMSRGISDGITISPHRRRSAGLRMPDY</sequence>
<dbReference type="eggNOG" id="KOG4390">
    <property type="taxonomic scope" value="Eukaryota"/>
</dbReference>
<feature type="region of interest" description="Disordered" evidence="11">
    <location>
        <begin position="61"/>
        <end position="89"/>
    </location>
</feature>
<dbReference type="PANTHER" id="PTHR10027">
    <property type="entry name" value="CALCIUM-ACTIVATED POTASSIUM CHANNEL ALPHA CHAIN"/>
    <property type="match status" value="1"/>
</dbReference>
<keyword evidence="5" id="KW-0631">Potassium channel</keyword>
<feature type="compositionally biased region" description="Acidic residues" evidence="11">
    <location>
        <begin position="73"/>
        <end position="85"/>
    </location>
</feature>
<evidence type="ECO:0000256" key="11">
    <source>
        <dbReference type="SAM" id="MobiDB-lite"/>
    </source>
</evidence>
<dbReference type="InterPro" id="IPR047871">
    <property type="entry name" value="K_chnl_Slo-like"/>
</dbReference>
<name>A0A023BB66_GRENI</name>
<keyword evidence="7 12" id="KW-1133">Transmembrane helix</keyword>
<protein>
    <submittedName>
        <fullName evidence="14">Ion channel protein</fullName>
    </submittedName>
</protein>
<dbReference type="GeneID" id="22911209"/>
<dbReference type="AlphaFoldDB" id="A0A023BB66"/>
<dbReference type="OMA" id="MAWISTY"/>
<dbReference type="Proteomes" id="UP000019763">
    <property type="component" value="Unassembled WGS sequence"/>
</dbReference>
<keyword evidence="8" id="KW-0406">Ion transport</keyword>
<feature type="transmembrane region" description="Helical" evidence="12">
    <location>
        <begin position="151"/>
        <end position="167"/>
    </location>
</feature>
<gene>
    <name evidence="14" type="ORF">GNI_027750</name>
</gene>
<dbReference type="OrthoDB" id="433309at2759"/>
<feature type="transmembrane region" description="Helical" evidence="12">
    <location>
        <begin position="528"/>
        <end position="551"/>
    </location>
</feature>
<organism evidence="14 15">
    <name type="scientific">Gregarina niphandrodes</name>
    <name type="common">Septate eugregarine</name>
    <dbReference type="NCBI Taxonomy" id="110365"/>
    <lineage>
        <taxon>Eukaryota</taxon>
        <taxon>Sar</taxon>
        <taxon>Alveolata</taxon>
        <taxon>Apicomplexa</taxon>
        <taxon>Conoidasida</taxon>
        <taxon>Gregarinasina</taxon>
        <taxon>Eugregarinorida</taxon>
        <taxon>Gregarinidae</taxon>
        <taxon>Gregarina</taxon>
    </lineage>
</organism>
<dbReference type="Gene3D" id="1.10.287.70">
    <property type="match status" value="1"/>
</dbReference>
<evidence type="ECO:0000259" key="13">
    <source>
        <dbReference type="Pfam" id="PF07885"/>
    </source>
</evidence>
<keyword evidence="6" id="KW-0630">Potassium</keyword>
<evidence type="ECO:0000256" key="3">
    <source>
        <dbReference type="ARBA" id="ARBA00022538"/>
    </source>
</evidence>